<evidence type="ECO:0000256" key="1">
    <source>
        <dbReference type="ARBA" id="ARBA00010364"/>
    </source>
</evidence>
<dbReference type="PANTHER" id="PTHR13420:SF7">
    <property type="entry name" value="UPF0235 PROTEIN C15ORF40"/>
    <property type="match status" value="1"/>
</dbReference>
<comment type="similarity">
    <text evidence="1 2">Belongs to the UPF0235 family.</text>
</comment>
<dbReference type="Gene3D" id="3.30.1200.10">
    <property type="entry name" value="YggU-like"/>
    <property type="match status" value="1"/>
</dbReference>
<evidence type="ECO:0000256" key="2">
    <source>
        <dbReference type="HAMAP-Rule" id="MF_00634"/>
    </source>
</evidence>
<dbReference type="InterPro" id="IPR003746">
    <property type="entry name" value="DUF167"/>
</dbReference>
<dbReference type="EMBL" id="PCWR01000072">
    <property type="protein sequence ID" value="PIR05976.1"/>
    <property type="molecule type" value="Genomic_DNA"/>
</dbReference>
<dbReference type="Pfam" id="PF02594">
    <property type="entry name" value="DUF167"/>
    <property type="match status" value="1"/>
</dbReference>
<protein>
    <recommendedName>
        <fullName evidence="2">UPF0235 protein COV54_03570</fullName>
    </recommendedName>
</protein>
<dbReference type="PANTHER" id="PTHR13420">
    <property type="entry name" value="UPF0235 PROTEIN C15ORF40"/>
    <property type="match status" value="1"/>
</dbReference>
<name>A0A2H0ND21_9BACT</name>
<evidence type="ECO:0000313" key="4">
    <source>
        <dbReference type="Proteomes" id="UP000228867"/>
    </source>
</evidence>
<organism evidence="3 4">
    <name type="scientific">Candidatus Jorgensenbacteria bacterium CG11_big_fil_rev_8_21_14_0_20_38_23</name>
    <dbReference type="NCBI Taxonomy" id="1974594"/>
    <lineage>
        <taxon>Bacteria</taxon>
        <taxon>Candidatus Joergenseniibacteriota</taxon>
    </lineage>
</organism>
<comment type="caution">
    <text evidence="3">The sequence shown here is derived from an EMBL/GenBank/DDBJ whole genome shotgun (WGS) entry which is preliminary data.</text>
</comment>
<dbReference type="NCBIfam" id="TIGR00251">
    <property type="entry name" value="DUF167 family protein"/>
    <property type="match status" value="1"/>
</dbReference>
<dbReference type="HAMAP" id="MF_00634">
    <property type="entry name" value="UPF0235"/>
    <property type="match status" value="1"/>
</dbReference>
<dbReference type="GO" id="GO:0005737">
    <property type="term" value="C:cytoplasm"/>
    <property type="evidence" value="ECO:0007669"/>
    <property type="project" value="TreeGrafter"/>
</dbReference>
<dbReference type="SUPFAM" id="SSF69786">
    <property type="entry name" value="YggU-like"/>
    <property type="match status" value="1"/>
</dbReference>
<sequence length="76" mass="8435">MKIFIKAKPNSKKGFVVKVSETNLIVAVKEPPVKGRANAAIQKALAEYFKVSLSRIVLVSGFSSKNKIFEIKEIKE</sequence>
<accession>A0A2H0ND21</accession>
<dbReference type="SMART" id="SM01152">
    <property type="entry name" value="DUF167"/>
    <property type="match status" value="1"/>
</dbReference>
<dbReference type="AlphaFoldDB" id="A0A2H0ND21"/>
<gene>
    <name evidence="3" type="ORF">COV54_03570</name>
</gene>
<evidence type="ECO:0000313" key="3">
    <source>
        <dbReference type="EMBL" id="PIR05976.1"/>
    </source>
</evidence>
<reference evidence="3 4" key="1">
    <citation type="submission" date="2017-09" db="EMBL/GenBank/DDBJ databases">
        <title>Depth-based differentiation of microbial function through sediment-hosted aquifers and enrichment of novel symbionts in the deep terrestrial subsurface.</title>
        <authorList>
            <person name="Probst A.J."/>
            <person name="Ladd B."/>
            <person name="Jarett J.K."/>
            <person name="Geller-Mcgrath D.E."/>
            <person name="Sieber C.M."/>
            <person name="Emerson J.B."/>
            <person name="Anantharaman K."/>
            <person name="Thomas B.C."/>
            <person name="Malmstrom R."/>
            <person name="Stieglmeier M."/>
            <person name="Klingl A."/>
            <person name="Woyke T."/>
            <person name="Ryan C.M."/>
            <person name="Banfield J.F."/>
        </authorList>
    </citation>
    <scope>NUCLEOTIDE SEQUENCE [LARGE SCALE GENOMIC DNA]</scope>
    <source>
        <strain evidence="3">CG11_big_fil_rev_8_21_14_0_20_38_23</strain>
    </source>
</reference>
<dbReference type="Proteomes" id="UP000228867">
    <property type="component" value="Unassembled WGS sequence"/>
</dbReference>
<dbReference type="InterPro" id="IPR036591">
    <property type="entry name" value="YggU-like_sf"/>
</dbReference>
<proteinExistence type="inferred from homology"/>